<dbReference type="EMBL" id="CAJPDQ010000007">
    <property type="protein sequence ID" value="CAF9912097.1"/>
    <property type="molecule type" value="Genomic_DNA"/>
</dbReference>
<comment type="caution">
    <text evidence="1">The sequence shown here is derived from an EMBL/GenBank/DDBJ whole genome shotgun (WGS) entry which is preliminary data.</text>
</comment>
<dbReference type="OrthoDB" id="2549237at2759"/>
<dbReference type="Proteomes" id="UP000664169">
    <property type="component" value="Unassembled WGS sequence"/>
</dbReference>
<name>A0A8H3I234_9LECA</name>
<keyword evidence="2" id="KW-1185">Reference proteome</keyword>
<reference evidence="1" key="1">
    <citation type="submission" date="2021-03" db="EMBL/GenBank/DDBJ databases">
        <authorList>
            <person name="Tagirdzhanova G."/>
        </authorList>
    </citation>
    <scope>NUCLEOTIDE SEQUENCE</scope>
</reference>
<evidence type="ECO:0000313" key="2">
    <source>
        <dbReference type="Proteomes" id="UP000664169"/>
    </source>
</evidence>
<organism evidence="1 2">
    <name type="scientific">Gomphillus americanus</name>
    <dbReference type="NCBI Taxonomy" id="1940652"/>
    <lineage>
        <taxon>Eukaryota</taxon>
        <taxon>Fungi</taxon>
        <taxon>Dikarya</taxon>
        <taxon>Ascomycota</taxon>
        <taxon>Pezizomycotina</taxon>
        <taxon>Lecanoromycetes</taxon>
        <taxon>OSLEUM clade</taxon>
        <taxon>Ostropomycetidae</taxon>
        <taxon>Ostropales</taxon>
        <taxon>Graphidaceae</taxon>
        <taxon>Gomphilloideae</taxon>
        <taxon>Gomphillus</taxon>
    </lineage>
</organism>
<protein>
    <submittedName>
        <fullName evidence="1">Uncharacterized protein</fullName>
    </submittedName>
</protein>
<sequence length="1311" mass="149122">MAVPVQLNKLVPGKDKDSAREYLQLLEEYQAIDVCNTLLAAVKSEQLSPLAFAVFLRVTKSIECIVVCLRREFSVIIRKVAIAQYGKALKDINRWKEAWHSLGDVEGILQYLSAVSVDEVQYFCRVVGQCNYGQARSQERSDAVEKLLKAMNPSLFPNITVKTPDKRPLGICAKRMVSACSADFVQGLITEDIKNPIYAACPKGPLIKTFKDMTYDYTKSVIFKIKTPVFPQDVRLFLSEFVRNEPTIPGKEERFSASMEFSEKLLERRIQVPDSTWPHQPTESQIYLGLLRRCIRKRVTKKRLHKVIDLGLRLVKSKPKLKDEFSTSGVEFWSLIVRYWAKWPEYWEDLLITGLKLGLAGSDVLPKKFKTFINSVKIKPDTTKPDRIWSALRLFCLYVPKNGVDIDTAESLEPLAGLNWDISIFRQLPENRVIRLLKLLLRANTKSDFLLCYESDSIFKTANMQGQYNFNVLLYLTQLQVNSPDDSQRREGMERATEAYTDYKNKCVISKEQQDRAQYAKAMGLFAIASGSLGLYGDYVKWLARFIRDPLTVKVVFHRDAIAVKEVSDLLSAIPDRITESTNLSNISENVSKANAILLDLYEHHKTAKREPWYQSYHWSSVSELVAETVRKRIEQADGLQKCLNTSQGELYSQIWSQTFSTYSRSGANSMGMAHGSMSSLLTSLPSKLLVNVTKSMLEIDNKYRATKAEGKETEDESNVIAQLVHDCLLALAGGDNPTLAGELMIQFIIDRPDASSWHRRILRPGFFKTLPAKYAEQLLLNFSKIIGEKLEEQSYIRVGEPADTSAIIKVTTIKYLAQTLQDAEFLSPESSIDVLLELFRVAPHPDIRLATLESMLSALDKLAASELHGSTTDISKIQNPLKQKILTALDAVVPVIGSINERRPPKEQEWNDSLLPVPSFSTDDRPLWGKLVKTASSSKSLKDYIVQRLLLPGLRTSILMHRKWLALFLEKYRAGFSIDQLPATIPATPNMMGHINDAFLQYVPKELFKGWNEFTKFLLECPAFLHIFVSKLESDEKINSKQDVTHFLSIFGDGRNNALDLGVYNSVSLIHHTWQPSLLPGGAGVSVSQVQEAILDQMGVVLLRYNENVTRWNTFLCKLRHPTSTPEDWQKWRENCRPLLERVVVMVDNLRTPRWSADPHRQPSVLPTTIRPRLWMLEFPVTGCPIEIRNAQMAKCGQQLINLLSDLLNRERNLIKVEKLTADVMTISEKLDDLDKIQIGHILGTFDHIDAVEETMRVTLAIKFFEKGRQVLKDKSLKSAIADMLQCWRMSSVEDVREMVLDLKIESDRW</sequence>
<evidence type="ECO:0000313" key="1">
    <source>
        <dbReference type="EMBL" id="CAF9912097.1"/>
    </source>
</evidence>
<proteinExistence type="predicted"/>
<accession>A0A8H3I234</accession>
<gene>
    <name evidence="1" type="ORF">GOMPHAMPRED_007553</name>
</gene>